<evidence type="ECO:0000256" key="2">
    <source>
        <dbReference type="ARBA" id="ARBA00023015"/>
    </source>
</evidence>
<dbReference type="InterPro" id="IPR007627">
    <property type="entry name" value="RNA_pol_sigma70_r2"/>
</dbReference>
<dbReference type="STRING" id="151894.SAMN04488524_0167"/>
<keyword evidence="8" id="KW-1185">Reference proteome</keyword>
<dbReference type="Gene3D" id="1.10.1740.10">
    <property type="match status" value="1"/>
</dbReference>
<dbReference type="EMBL" id="FWXT01000001">
    <property type="protein sequence ID" value="SMC39818.1"/>
    <property type="molecule type" value="Genomic_DNA"/>
</dbReference>
<dbReference type="Pfam" id="PF04542">
    <property type="entry name" value="Sigma70_r2"/>
    <property type="match status" value="1"/>
</dbReference>
<dbReference type="CDD" id="cd06171">
    <property type="entry name" value="Sigma70_r4"/>
    <property type="match status" value="1"/>
</dbReference>
<dbReference type="GO" id="GO:0016987">
    <property type="term" value="F:sigma factor activity"/>
    <property type="evidence" value="ECO:0007669"/>
    <property type="project" value="UniProtKB-KW"/>
</dbReference>
<evidence type="ECO:0000256" key="3">
    <source>
        <dbReference type="ARBA" id="ARBA00023082"/>
    </source>
</evidence>
<feature type="domain" description="RNA polymerase sigma factor 70 region 4 type 2" evidence="6">
    <location>
        <begin position="125"/>
        <end position="174"/>
    </location>
</feature>
<dbReference type="AlphaFoldDB" id="A0A1W1YVT4"/>
<gene>
    <name evidence="7" type="ORF">SAMN04488524_0167</name>
</gene>
<evidence type="ECO:0000256" key="1">
    <source>
        <dbReference type="ARBA" id="ARBA00010641"/>
    </source>
</evidence>
<dbReference type="InterPro" id="IPR036388">
    <property type="entry name" value="WH-like_DNA-bd_sf"/>
</dbReference>
<dbReference type="InterPro" id="IPR014327">
    <property type="entry name" value="RNA_pol_sigma70_bacteroid"/>
</dbReference>
<comment type="similarity">
    <text evidence="1">Belongs to the sigma-70 factor family. ECF subfamily.</text>
</comment>
<evidence type="ECO:0000313" key="7">
    <source>
        <dbReference type="EMBL" id="SMC39818.1"/>
    </source>
</evidence>
<dbReference type="GO" id="GO:0006352">
    <property type="term" value="P:DNA-templated transcription initiation"/>
    <property type="evidence" value="ECO:0007669"/>
    <property type="project" value="InterPro"/>
</dbReference>
<dbReference type="InterPro" id="IPR013249">
    <property type="entry name" value="RNA_pol_sigma70_r4_t2"/>
</dbReference>
<dbReference type="NCBIfam" id="TIGR02937">
    <property type="entry name" value="sigma70-ECF"/>
    <property type="match status" value="1"/>
</dbReference>
<evidence type="ECO:0000256" key="4">
    <source>
        <dbReference type="ARBA" id="ARBA00023163"/>
    </source>
</evidence>
<feature type="domain" description="RNA polymerase sigma-70 region 2" evidence="5">
    <location>
        <begin position="28"/>
        <end position="89"/>
    </location>
</feature>
<dbReference type="RefSeq" id="WP_084236499.1">
    <property type="nucleotide sequence ID" value="NZ_FWXT01000001.1"/>
</dbReference>
<accession>A0A1W1YVT4</accession>
<reference evidence="8" key="1">
    <citation type="submission" date="2017-04" db="EMBL/GenBank/DDBJ databases">
        <authorList>
            <person name="Varghese N."/>
            <person name="Submissions S."/>
        </authorList>
    </citation>
    <scope>NUCLEOTIDE SEQUENCE [LARGE SCALE GENOMIC DNA]</scope>
    <source>
        <strain evidence="8">DSM 12126</strain>
    </source>
</reference>
<dbReference type="SUPFAM" id="SSF88946">
    <property type="entry name" value="Sigma2 domain of RNA polymerase sigma factors"/>
    <property type="match status" value="1"/>
</dbReference>
<keyword evidence="4" id="KW-0804">Transcription</keyword>
<evidence type="ECO:0000259" key="6">
    <source>
        <dbReference type="Pfam" id="PF08281"/>
    </source>
</evidence>
<protein>
    <submittedName>
        <fullName evidence="7">RNA polymerase sigma-70 factor, ECF subfamily</fullName>
    </submittedName>
</protein>
<proteinExistence type="inferred from homology"/>
<evidence type="ECO:0000259" key="5">
    <source>
        <dbReference type="Pfam" id="PF04542"/>
    </source>
</evidence>
<dbReference type="PANTHER" id="PTHR43133:SF46">
    <property type="entry name" value="RNA POLYMERASE SIGMA-70 FACTOR ECF SUBFAMILY"/>
    <property type="match status" value="1"/>
</dbReference>
<evidence type="ECO:0000313" key="8">
    <source>
        <dbReference type="Proteomes" id="UP000192756"/>
    </source>
</evidence>
<keyword evidence="3" id="KW-0731">Sigma factor</keyword>
<dbReference type="Gene3D" id="1.10.10.10">
    <property type="entry name" value="Winged helix-like DNA-binding domain superfamily/Winged helix DNA-binding domain"/>
    <property type="match status" value="1"/>
</dbReference>
<dbReference type="InterPro" id="IPR013325">
    <property type="entry name" value="RNA_pol_sigma_r2"/>
</dbReference>
<dbReference type="OrthoDB" id="659569at2"/>
<dbReference type="GO" id="GO:0003677">
    <property type="term" value="F:DNA binding"/>
    <property type="evidence" value="ECO:0007669"/>
    <property type="project" value="InterPro"/>
</dbReference>
<dbReference type="Pfam" id="PF08281">
    <property type="entry name" value="Sigma70_r4_2"/>
    <property type="match status" value="1"/>
</dbReference>
<dbReference type="InterPro" id="IPR039425">
    <property type="entry name" value="RNA_pol_sigma-70-like"/>
</dbReference>
<dbReference type="PANTHER" id="PTHR43133">
    <property type="entry name" value="RNA POLYMERASE ECF-TYPE SIGMA FACTO"/>
    <property type="match status" value="1"/>
</dbReference>
<organism evidence="7 8">
    <name type="scientific">Pedobacter africanus</name>
    <dbReference type="NCBI Taxonomy" id="151894"/>
    <lineage>
        <taxon>Bacteria</taxon>
        <taxon>Pseudomonadati</taxon>
        <taxon>Bacteroidota</taxon>
        <taxon>Sphingobacteriia</taxon>
        <taxon>Sphingobacteriales</taxon>
        <taxon>Sphingobacteriaceae</taxon>
        <taxon>Pedobacter</taxon>
    </lineage>
</organism>
<name>A0A1W1YVT4_9SPHI</name>
<keyword evidence="2" id="KW-0805">Transcription regulation</keyword>
<sequence length="192" mass="21950">MSAYSKLNDTELIALLKEGNKQAFAAIFDKYNSLLFAHVYKKLRDREEAKDIVQEVFAALWLKRDQLNPQSSLGGYLMLAVKHKTLDLIGHKSIESRYFDSLAGFASHTEGATDHRVREKQLQDIISREIAALPPKMQAIFLMSRVDQLSHKEIAQELKVSEETVSTQIKRALKVLRVRLGLVLYLAMFFKL</sequence>
<dbReference type="InterPro" id="IPR014284">
    <property type="entry name" value="RNA_pol_sigma-70_dom"/>
</dbReference>
<dbReference type="SUPFAM" id="SSF88659">
    <property type="entry name" value="Sigma3 and sigma4 domains of RNA polymerase sigma factors"/>
    <property type="match status" value="1"/>
</dbReference>
<dbReference type="NCBIfam" id="TIGR02985">
    <property type="entry name" value="Sig70_bacteroi1"/>
    <property type="match status" value="1"/>
</dbReference>
<dbReference type="Proteomes" id="UP000192756">
    <property type="component" value="Unassembled WGS sequence"/>
</dbReference>
<dbReference type="InterPro" id="IPR013324">
    <property type="entry name" value="RNA_pol_sigma_r3/r4-like"/>
</dbReference>